<reference evidence="3" key="2">
    <citation type="submission" date="2016-10" db="EMBL/GenBank/DDBJ databases">
        <authorList>
            <person name="Varghese N."/>
        </authorList>
    </citation>
    <scope>NUCLEOTIDE SEQUENCE [LARGE SCALE GENOMIC DNA]</scope>
    <source>
        <strain evidence="3">92MFCol6.1</strain>
    </source>
</reference>
<reference evidence="1" key="3">
    <citation type="submission" date="2023-07" db="EMBL/GenBank/DDBJ databases">
        <title>Stenotrophomonas isolates from soil.</title>
        <authorList>
            <person name="Sharma V."/>
            <person name="Zur-Pinska J."/>
            <person name="Hay A.G."/>
        </authorList>
    </citation>
    <scope>NUCLEOTIDE SEQUENCE</scope>
    <source>
        <strain evidence="1">C2</strain>
    </source>
</reference>
<proteinExistence type="predicted"/>
<dbReference type="EMBL" id="JAUKNN010000031">
    <property type="protein sequence ID" value="MDN8670262.1"/>
    <property type="molecule type" value="Genomic_DNA"/>
</dbReference>
<dbReference type="AlphaFoldDB" id="A0A1W1GZY5"/>
<dbReference type="Proteomes" id="UP001174315">
    <property type="component" value="Unassembled WGS sequence"/>
</dbReference>
<evidence type="ECO:0000313" key="4">
    <source>
        <dbReference type="Proteomes" id="UP001174315"/>
    </source>
</evidence>
<reference evidence="2" key="1">
    <citation type="submission" date="2016-10" db="EMBL/GenBank/DDBJ databases">
        <authorList>
            <person name="de Groot N.N."/>
        </authorList>
    </citation>
    <scope>NUCLEOTIDE SEQUENCE [LARGE SCALE GENOMIC DNA]</scope>
    <source>
        <strain evidence="2">92MFCol6.1</strain>
    </source>
</reference>
<keyword evidence="4" id="KW-1185">Reference proteome</keyword>
<organism evidence="2 3">
    <name type="scientific">Stenotrophomonas indicatrix</name>
    <dbReference type="NCBI Taxonomy" id="2045451"/>
    <lineage>
        <taxon>Bacteria</taxon>
        <taxon>Pseudomonadati</taxon>
        <taxon>Pseudomonadota</taxon>
        <taxon>Gammaproteobacteria</taxon>
        <taxon>Lysobacterales</taxon>
        <taxon>Lysobacteraceae</taxon>
        <taxon>Stenotrophomonas</taxon>
    </lineage>
</organism>
<accession>A0A1W1GZY5</accession>
<gene>
    <name evidence="1" type="ORF">Q0S36_13040</name>
    <name evidence="2" type="ORF">SAMN04488690_2640</name>
</gene>
<dbReference type="EMBL" id="FWEU01000003">
    <property type="protein sequence ID" value="SLM24912.1"/>
    <property type="molecule type" value="Genomic_DNA"/>
</dbReference>
<dbReference type="RefSeq" id="WP_080149919.1">
    <property type="nucleotide sequence ID" value="NZ_CBCSJV010000020.1"/>
</dbReference>
<protein>
    <submittedName>
        <fullName evidence="2">Uncharacterized protein</fullName>
    </submittedName>
</protein>
<evidence type="ECO:0000313" key="2">
    <source>
        <dbReference type="EMBL" id="SLM24912.1"/>
    </source>
</evidence>
<sequence length="106" mass="11536">MSTSRLPRIVGFDVPRLHQQVDATADEAITALLDQAPDEQWTGRFLQHCATLASQLSLAEVRVEGTRIAFHGSIADARALADAVIALVNRLNDQLMQEGNQLAGEE</sequence>
<dbReference type="Proteomes" id="UP000191133">
    <property type="component" value="Unassembled WGS sequence"/>
</dbReference>
<evidence type="ECO:0000313" key="3">
    <source>
        <dbReference type="Proteomes" id="UP000191133"/>
    </source>
</evidence>
<evidence type="ECO:0000313" key="1">
    <source>
        <dbReference type="EMBL" id="MDN8670262.1"/>
    </source>
</evidence>
<name>A0A1W1GZY5_9GAMM</name>